<organism evidence="5 6">
    <name type="scientific">Ohessyouella blattaphilus</name>
    <dbReference type="NCBI Taxonomy" id="2949333"/>
    <lineage>
        <taxon>Bacteria</taxon>
        <taxon>Bacillati</taxon>
        <taxon>Bacillota</taxon>
        <taxon>Clostridia</taxon>
        <taxon>Lachnospirales</taxon>
        <taxon>Lachnospiraceae</taxon>
        <taxon>Ohessyouella</taxon>
    </lineage>
</organism>
<protein>
    <submittedName>
        <fullName evidence="5">Lrp/AsnC family transcriptional regulator</fullName>
    </submittedName>
</protein>
<dbReference type="PANTHER" id="PTHR30154">
    <property type="entry name" value="LEUCINE-RESPONSIVE REGULATORY PROTEIN"/>
    <property type="match status" value="1"/>
</dbReference>
<evidence type="ECO:0000259" key="4">
    <source>
        <dbReference type="PROSITE" id="PS50956"/>
    </source>
</evidence>
<dbReference type="PRINTS" id="PR00033">
    <property type="entry name" value="HTHASNC"/>
</dbReference>
<evidence type="ECO:0000313" key="5">
    <source>
        <dbReference type="EMBL" id="MCP1110949.1"/>
    </source>
</evidence>
<gene>
    <name evidence="5" type="ORF">NK118_11880</name>
</gene>
<dbReference type="InterPro" id="IPR011991">
    <property type="entry name" value="ArsR-like_HTH"/>
</dbReference>
<keyword evidence="2" id="KW-0238">DNA-binding</keyword>
<reference evidence="5 6" key="1">
    <citation type="journal article" date="2022" name="Genome Biol. Evol.">
        <title>Host diet, physiology and behaviors set the stage for Lachnospiraceae cladogenesis.</title>
        <authorList>
            <person name="Vera-Ponce De Leon A."/>
            <person name="Schneider M."/>
            <person name="Jahnes B.C."/>
            <person name="Sadowski V."/>
            <person name="Camuy-Velez L.A."/>
            <person name="Duan J."/>
            <person name="Sabree Z.L."/>
        </authorList>
    </citation>
    <scope>NUCLEOTIDE SEQUENCE [LARGE SCALE GENOMIC DNA]</scope>
    <source>
        <strain evidence="5 6">PAL227</strain>
    </source>
</reference>
<dbReference type="PROSITE" id="PS50956">
    <property type="entry name" value="HTH_ASNC_2"/>
    <property type="match status" value="1"/>
</dbReference>
<dbReference type="Pfam" id="PF13412">
    <property type="entry name" value="HTH_24"/>
    <property type="match status" value="1"/>
</dbReference>
<evidence type="ECO:0000256" key="2">
    <source>
        <dbReference type="ARBA" id="ARBA00023125"/>
    </source>
</evidence>
<name>A0ABT1EJS2_9FIRM</name>
<evidence type="ECO:0000313" key="6">
    <source>
        <dbReference type="Proteomes" id="UP001523565"/>
    </source>
</evidence>
<dbReference type="SUPFAM" id="SSF54909">
    <property type="entry name" value="Dimeric alpha+beta barrel"/>
    <property type="match status" value="1"/>
</dbReference>
<dbReference type="EMBL" id="JAMZFV010000020">
    <property type="protein sequence ID" value="MCP1110949.1"/>
    <property type="molecule type" value="Genomic_DNA"/>
</dbReference>
<dbReference type="InterPro" id="IPR019887">
    <property type="entry name" value="Tscrpt_reg_AsnC/Lrp_C"/>
</dbReference>
<keyword evidence="3" id="KW-0804">Transcription</keyword>
<proteinExistence type="predicted"/>
<dbReference type="CDD" id="cd00090">
    <property type="entry name" value="HTH_ARSR"/>
    <property type="match status" value="1"/>
</dbReference>
<dbReference type="Proteomes" id="UP001523565">
    <property type="component" value="Unassembled WGS sequence"/>
</dbReference>
<keyword evidence="6" id="KW-1185">Reference proteome</keyword>
<dbReference type="SMART" id="SM00344">
    <property type="entry name" value="HTH_ASNC"/>
    <property type="match status" value="1"/>
</dbReference>
<dbReference type="SUPFAM" id="SSF46785">
    <property type="entry name" value="Winged helix' DNA-binding domain"/>
    <property type="match status" value="1"/>
</dbReference>
<accession>A0ABT1EJS2</accession>
<comment type="caution">
    <text evidence="5">The sequence shown here is derived from an EMBL/GenBank/DDBJ whole genome shotgun (WGS) entry which is preliminary data.</text>
</comment>
<sequence>MPHKIDDIDKKILAILYRDGRAPVKEIAKAVFLSAPATATRIERLEKNGIISGYQARINPHAFGFALKAFINLEVAPGEKQEFYDLIRDIPNVISCDSVTGEYSMLIQAFFRDTEELDNFTGLLQRFGRTKTVISFSTPIEHGDFFSHEKKGD</sequence>
<dbReference type="PANTHER" id="PTHR30154:SF53">
    <property type="entry name" value="HTH-TYPE TRANSCRIPTIONAL REGULATOR LRPC"/>
    <property type="match status" value="1"/>
</dbReference>
<evidence type="ECO:0000256" key="1">
    <source>
        <dbReference type="ARBA" id="ARBA00023015"/>
    </source>
</evidence>
<dbReference type="InterPro" id="IPR000485">
    <property type="entry name" value="AsnC-type_HTH_dom"/>
</dbReference>
<dbReference type="Gene3D" id="1.10.10.10">
    <property type="entry name" value="Winged helix-like DNA-binding domain superfamily/Winged helix DNA-binding domain"/>
    <property type="match status" value="1"/>
</dbReference>
<dbReference type="InterPro" id="IPR019888">
    <property type="entry name" value="Tscrpt_reg_AsnC-like"/>
</dbReference>
<dbReference type="InterPro" id="IPR036390">
    <property type="entry name" value="WH_DNA-bd_sf"/>
</dbReference>
<dbReference type="Gene3D" id="3.30.70.920">
    <property type="match status" value="1"/>
</dbReference>
<dbReference type="InterPro" id="IPR011008">
    <property type="entry name" value="Dimeric_a/b-barrel"/>
</dbReference>
<dbReference type="Pfam" id="PF01037">
    <property type="entry name" value="AsnC_trans_reg"/>
    <property type="match status" value="1"/>
</dbReference>
<dbReference type="InterPro" id="IPR036388">
    <property type="entry name" value="WH-like_DNA-bd_sf"/>
</dbReference>
<evidence type="ECO:0000256" key="3">
    <source>
        <dbReference type="ARBA" id="ARBA00023163"/>
    </source>
</evidence>
<dbReference type="RefSeq" id="WP_262069830.1">
    <property type="nucleotide sequence ID" value="NZ_JAMXOC010000020.1"/>
</dbReference>
<feature type="domain" description="HTH asnC-type" evidence="4">
    <location>
        <begin position="5"/>
        <end position="66"/>
    </location>
</feature>
<keyword evidence="1" id="KW-0805">Transcription regulation</keyword>